<feature type="coiled-coil region" evidence="1">
    <location>
        <begin position="42"/>
        <end position="76"/>
    </location>
</feature>
<gene>
    <name evidence="3" type="ORF">POPTR_016G082700</name>
</gene>
<evidence type="ECO:0000256" key="2">
    <source>
        <dbReference type="SAM" id="MobiDB-lite"/>
    </source>
</evidence>
<dbReference type="PANTHER" id="PTHR33701:SF2">
    <property type="entry name" value="TRANSMEMBRANE PROTEIN"/>
    <property type="match status" value="1"/>
</dbReference>
<keyword evidence="1" id="KW-0175">Coiled coil</keyword>
<proteinExistence type="predicted"/>
<dbReference type="STRING" id="3694.A0A3N7HQW3"/>
<dbReference type="Gramene" id="Potri.016G082700.3.v4.1">
    <property type="protein sequence ID" value="Potri.016G082700.3.v4.1"/>
    <property type="gene ID" value="Potri.016G082700.v4.1"/>
</dbReference>
<name>A0A3N7HQW3_POPTR</name>
<protein>
    <submittedName>
        <fullName evidence="3">Uncharacterized protein</fullName>
    </submittedName>
</protein>
<dbReference type="Proteomes" id="UP000006729">
    <property type="component" value="Chromosome 16"/>
</dbReference>
<keyword evidence="4" id="KW-1185">Reference proteome</keyword>
<sequence length="341" mass="37640">MTATGKDGKVWSVRESKKMEGEDSLRTLECLRGRLLAERQASKIAKEEAELMGNKLIELEDKLREEIKLRKKAEKKHKFLMKKLESLKIWPASEGSEKSSSSEISGFCSASSTSTAGHKDPEESESKPQVIITADSQDMKDNGSETTTSNQNICPVSDSIGETQDSNADNNLKDCSLDKSRHETVACSQDSKIDDQSSASIKASVVEMEKNAGNESDNEAYVNNSLALVPLSLPASTKKSTRGAWSSPICKFNISPRKESSLFLWVASSRKPSQPIDCGSSVMNPIPMEDSRIKVPSTQFSKTHNYKVTGTNQSYEVVLRKIEFYLGENRYSNLSGISLLY</sequence>
<dbReference type="PANTHER" id="PTHR33701">
    <property type="entry name" value="TRANSMEMBRANE PROTEIN"/>
    <property type="match status" value="1"/>
</dbReference>
<dbReference type="FunCoup" id="A0A3N7HQW3">
    <property type="interactions" value="350"/>
</dbReference>
<dbReference type="SMR" id="A0A3N7HQW3"/>
<feature type="compositionally biased region" description="Basic and acidic residues" evidence="2">
    <location>
        <begin position="117"/>
        <end position="126"/>
    </location>
</feature>
<organism evidence="3 4">
    <name type="scientific">Populus trichocarpa</name>
    <name type="common">Western balsam poplar</name>
    <name type="synonym">Populus balsamifera subsp. trichocarpa</name>
    <dbReference type="NCBI Taxonomy" id="3694"/>
    <lineage>
        <taxon>Eukaryota</taxon>
        <taxon>Viridiplantae</taxon>
        <taxon>Streptophyta</taxon>
        <taxon>Embryophyta</taxon>
        <taxon>Tracheophyta</taxon>
        <taxon>Spermatophyta</taxon>
        <taxon>Magnoliopsida</taxon>
        <taxon>eudicotyledons</taxon>
        <taxon>Gunneridae</taxon>
        <taxon>Pentapetalae</taxon>
        <taxon>rosids</taxon>
        <taxon>fabids</taxon>
        <taxon>Malpighiales</taxon>
        <taxon>Salicaceae</taxon>
        <taxon>Saliceae</taxon>
        <taxon>Populus</taxon>
    </lineage>
</organism>
<dbReference type="EMBL" id="CM009305">
    <property type="protein sequence ID" value="RQP01489.1"/>
    <property type="molecule type" value="Genomic_DNA"/>
</dbReference>
<feature type="compositionally biased region" description="Low complexity" evidence="2">
    <location>
        <begin position="98"/>
        <end position="112"/>
    </location>
</feature>
<evidence type="ECO:0000313" key="4">
    <source>
        <dbReference type="Proteomes" id="UP000006729"/>
    </source>
</evidence>
<feature type="compositionally biased region" description="Polar residues" evidence="2">
    <location>
        <begin position="144"/>
        <end position="170"/>
    </location>
</feature>
<dbReference type="InParanoid" id="A0A3N7HQW3"/>
<reference evidence="3 4" key="1">
    <citation type="journal article" date="2006" name="Science">
        <title>The genome of black cottonwood, Populus trichocarpa (Torr. &amp; Gray).</title>
        <authorList>
            <person name="Tuskan G.A."/>
            <person name="Difazio S."/>
            <person name="Jansson S."/>
            <person name="Bohlmann J."/>
            <person name="Grigoriev I."/>
            <person name="Hellsten U."/>
            <person name="Putnam N."/>
            <person name="Ralph S."/>
            <person name="Rombauts S."/>
            <person name="Salamov A."/>
            <person name="Schein J."/>
            <person name="Sterck L."/>
            <person name="Aerts A."/>
            <person name="Bhalerao R.R."/>
            <person name="Bhalerao R.P."/>
            <person name="Blaudez D."/>
            <person name="Boerjan W."/>
            <person name="Brun A."/>
            <person name="Brunner A."/>
            <person name="Busov V."/>
            <person name="Campbell M."/>
            <person name="Carlson J."/>
            <person name="Chalot M."/>
            <person name="Chapman J."/>
            <person name="Chen G.L."/>
            <person name="Cooper D."/>
            <person name="Coutinho P.M."/>
            <person name="Couturier J."/>
            <person name="Covert S."/>
            <person name="Cronk Q."/>
            <person name="Cunningham R."/>
            <person name="Davis J."/>
            <person name="Degroeve S."/>
            <person name="Dejardin A."/>
            <person name="Depamphilis C."/>
            <person name="Detter J."/>
            <person name="Dirks B."/>
            <person name="Dubchak I."/>
            <person name="Duplessis S."/>
            <person name="Ehlting J."/>
            <person name="Ellis B."/>
            <person name="Gendler K."/>
            <person name="Goodstein D."/>
            <person name="Gribskov M."/>
            <person name="Grimwood J."/>
            <person name="Groover A."/>
            <person name="Gunter L."/>
            <person name="Hamberger B."/>
            <person name="Heinze B."/>
            <person name="Helariutta Y."/>
            <person name="Henrissat B."/>
            <person name="Holligan D."/>
            <person name="Holt R."/>
            <person name="Huang W."/>
            <person name="Islam-Faridi N."/>
            <person name="Jones S."/>
            <person name="Jones-Rhoades M."/>
            <person name="Jorgensen R."/>
            <person name="Joshi C."/>
            <person name="Kangasjarvi J."/>
            <person name="Karlsson J."/>
            <person name="Kelleher C."/>
            <person name="Kirkpatrick R."/>
            <person name="Kirst M."/>
            <person name="Kohler A."/>
            <person name="Kalluri U."/>
            <person name="Larimer F."/>
            <person name="Leebens-Mack J."/>
            <person name="Leple J.C."/>
            <person name="Locascio P."/>
            <person name="Lou Y."/>
            <person name="Lucas S."/>
            <person name="Martin F."/>
            <person name="Montanini B."/>
            <person name="Napoli C."/>
            <person name="Nelson D.R."/>
            <person name="Nelson C."/>
            <person name="Nieminen K."/>
            <person name="Nilsson O."/>
            <person name="Pereda V."/>
            <person name="Peter G."/>
            <person name="Philippe R."/>
            <person name="Pilate G."/>
            <person name="Poliakov A."/>
            <person name="Razumovskaya J."/>
            <person name="Richardson P."/>
            <person name="Rinaldi C."/>
            <person name="Ritland K."/>
            <person name="Rouze P."/>
            <person name="Ryaboy D."/>
            <person name="Schmutz J."/>
            <person name="Schrader J."/>
            <person name="Segerman B."/>
            <person name="Shin H."/>
            <person name="Siddiqui A."/>
            <person name="Sterky F."/>
            <person name="Terry A."/>
            <person name="Tsai C.J."/>
            <person name="Uberbacher E."/>
            <person name="Unneberg P."/>
            <person name="Vahala J."/>
            <person name="Wall K."/>
            <person name="Wessler S."/>
            <person name="Yang G."/>
            <person name="Yin T."/>
            <person name="Douglas C."/>
            <person name="Marra M."/>
            <person name="Sandberg G."/>
            <person name="Van de Peer Y."/>
            <person name="Rokhsar D."/>
        </authorList>
    </citation>
    <scope>NUCLEOTIDE SEQUENCE [LARGE SCALE GENOMIC DNA]</scope>
    <source>
        <strain evidence="4">cv. Nisqually</strain>
    </source>
</reference>
<feature type="region of interest" description="Disordered" evidence="2">
    <location>
        <begin position="90"/>
        <end position="170"/>
    </location>
</feature>
<dbReference type="Gramene" id="Potri.016G082700.8.v4.1">
    <property type="protein sequence ID" value="Potri.016G082700.8.v4.1"/>
    <property type="gene ID" value="Potri.016G082700.v4.1"/>
</dbReference>
<accession>A0A3N7HQW3</accession>
<dbReference type="AlphaFoldDB" id="A0A3N7HQW3"/>
<evidence type="ECO:0000313" key="3">
    <source>
        <dbReference type="EMBL" id="RQP01489.1"/>
    </source>
</evidence>
<evidence type="ECO:0000256" key="1">
    <source>
        <dbReference type="SAM" id="Coils"/>
    </source>
</evidence>